<keyword evidence="8 9" id="KW-0807">Transducer</keyword>
<feature type="transmembrane region" description="Helical" evidence="11">
    <location>
        <begin position="516"/>
        <end position="542"/>
    </location>
</feature>
<evidence type="ECO:0000256" key="5">
    <source>
        <dbReference type="ARBA" id="ARBA00023040"/>
    </source>
</evidence>
<dbReference type="Pfam" id="PF00001">
    <property type="entry name" value="7tm_1"/>
    <property type="match status" value="1"/>
</dbReference>
<sequence length="572" mass="64763">MSETHWNASVVHDSELFQEIVTVINMVLLTTAVAGTFGNIFVVYIIIKTASLRIHINASLVSLCIADLFVCILVLPIRFILYNLYLKEFKHLEVICTLDIFFQTTTDIVELFMILVTGYERYQAIVYPFKKDGRTRRTAWLMILSWFTAILAGIFSSLYLINGATIYPCYIQDQTTRMTGEVIVRFPIGVICLLLVLLFYILIFRSLREHNSQMNKKYGKSNKIVPFNEKEPTKFEVVGEKTQLTISSTDEKDKSSENEKSSKTISGETKYKTETSRVTIFRINNEANIESLSSPGAICGNNSVTLTMAPKEHVPHDKVQTNHTENSLETSDPNLNIEAELYIPQTSTSYVHPSKHQGNTTEEVLIGHTNVENEVVKERTRNKDLLINISFDTSKEVKTITTSMDKSLVNANDFVPSVTNYRSKSLIEVPKIECKPHGSTFQMVDIVEMDGSTYKQKAHKDTVVGAVCVMNFKNKEQGKRTVEFRAAKRIACFVVTFVALWLPTPISLFFCSFTKTYSVTAVELTMILSSLSSLTALLNPLLNCMLNRQIRSVVRDNLSFIREFIIKCVSHT</sequence>
<feature type="transmembrane region" description="Helical" evidence="11">
    <location>
        <begin position="490"/>
        <end position="510"/>
    </location>
</feature>
<dbReference type="PANTHER" id="PTHR24248">
    <property type="entry name" value="ADRENERGIC RECEPTOR-RELATED G-PROTEIN COUPLED RECEPTOR"/>
    <property type="match status" value="1"/>
</dbReference>
<feature type="transmembrane region" description="Helical" evidence="11">
    <location>
        <begin position="20"/>
        <end position="47"/>
    </location>
</feature>
<feature type="transmembrane region" description="Helical" evidence="11">
    <location>
        <begin position="182"/>
        <end position="204"/>
    </location>
</feature>
<evidence type="ECO:0000256" key="10">
    <source>
        <dbReference type="SAM" id="MobiDB-lite"/>
    </source>
</evidence>
<keyword evidence="2" id="KW-1003">Cell membrane</keyword>
<comment type="subcellular location">
    <subcellularLocation>
        <location evidence="1">Cell membrane</location>
        <topology evidence="1">Multi-pass membrane protein</topology>
    </subcellularLocation>
</comment>
<evidence type="ECO:0000256" key="6">
    <source>
        <dbReference type="ARBA" id="ARBA00023136"/>
    </source>
</evidence>
<reference evidence="13" key="2">
    <citation type="journal article" date="2021" name="Genome Biol. Evol.">
        <title>Developing a high-quality reference genome for a parasitic bivalve with doubly uniparental inheritance (Bivalvia: Unionida).</title>
        <authorList>
            <person name="Smith C.H."/>
        </authorList>
    </citation>
    <scope>NUCLEOTIDE SEQUENCE</scope>
    <source>
        <strain evidence="13">CHS0354</strain>
        <tissue evidence="13">Mantle</tissue>
    </source>
</reference>
<feature type="domain" description="G-protein coupled receptors family 1 profile" evidence="12">
    <location>
        <begin position="38"/>
        <end position="543"/>
    </location>
</feature>
<feature type="compositionally biased region" description="Basic and acidic residues" evidence="10">
    <location>
        <begin position="249"/>
        <end position="262"/>
    </location>
</feature>
<evidence type="ECO:0000256" key="4">
    <source>
        <dbReference type="ARBA" id="ARBA00022989"/>
    </source>
</evidence>
<organism evidence="13 14">
    <name type="scientific">Potamilus streckersoni</name>
    <dbReference type="NCBI Taxonomy" id="2493646"/>
    <lineage>
        <taxon>Eukaryota</taxon>
        <taxon>Metazoa</taxon>
        <taxon>Spiralia</taxon>
        <taxon>Lophotrochozoa</taxon>
        <taxon>Mollusca</taxon>
        <taxon>Bivalvia</taxon>
        <taxon>Autobranchia</taxon>
        <taxon>Heteroconchia</taxon>
        <taxon>Palaeoheterodonta</taxon>
        <taxon>Unionida</taxon>
        <taxon>Unionoidea</taxon>
        <taxon>Unionidae</taxon>
        <taxon>Ambleminae</taxon>
        <taxon>Lampsilini</taxon>
        <taxon>Potamilus</taxon>
    </lineage>
</organism>
<keyword evidence="5 9" id="KW-0297">G-protein coupled receptor</keyword>
<evidence type="ECO:0000259" key="12">
    <source>
        <dbReference type="PROSITE" id="PS50262"/>
    </source>
</evidence>
<feature type="transmembrane region" description="Helical" evidence="11">
    <location>
        <begin position="140"/>
        <end position="162"/>
    </location>
</feature>
<dbReference type="InterPro" id="IPR017452">
    <property type="entry name" value="GPCR_Rhodpsn_7TM"/>
</dbReference>
<dbReference type="SUPFAM" id="SSF81321">
    <property type="entry name" value="Family A G protein-coupled receptor-like"/>
    <property type="match status" value="1"/>
</dbReference>
<dbReference type="GO" id="GO:0004930">
    <property type="term" value="F:G protein-coupled receptor activity"/>
    <property type="evidence" value="ECO:0007669"/>
    <property type="project" value="UniProtKB-KW"/>
</dbReference>
<dbReference type="Gene3D" id="1.20.1070.10">
    <property type="entry name" value="Rhodopsin 7-helix transmembrane proteins"/>
    <property type="match status" value="2"/>
</dbReference>
<keyword evidence="14" id="KW-1185">Reference proteome</keyword>
<dbReference type="PROSITE" id="PS00237">
    <property type="entry name" value="G_PROTEIN_RECEP_F1_1"/>
    <property type="match status" value="1"/>
</dbReference>
<evidence type="ECO:0000313" key="13">
    <source>
        <dbReference type="EMBL" id="KAK3579557.1"/>
    </source>
</evidence>
<keyword evidence="7 9" id="KW-0675">Receptor</keyword>
<evidence type="ECO:0000313" key="14">
    <source>
        <dbReference type="Proteomes" id="UP001195483"/>
    </source>
</evidence>
<protein>
    <recommendedName>
        <fullName evidence="12">G-protein coupled receptors family 1 profile domain-containing protein</fullName>
    </recommendedName>
</protein>
<proteinExistence type="inferred from homology"/>
<keyword evidence="6 11" id="KW-0472">Membrane</keyword>
<evidence type="ECO:0000256" key="2">
    <source>
        <dbReference type="ARBA" id="ARBA00022475"/>
    </source>
</evidence>
<keyword evidence="3 9" id="KW-0812">Transmembrane</keyword>
<evidence type="ECO:0000256" key="3">
    <source>
        <dbReference type="ARBA" id="ARBA00022692"/>
    </source>
</evidence>
<gene>
    <name evidence="13" type="ORF">CHS0354_025996</name>
</gene>
<dbReference type="CDD" id="cd00637">
    <property type="entry name" value="7tm_classA_rhodopsin-like"/>
    <property type="match status" value="1"/>
</dbReference>
<evidence type="ECO:0000256" key="9">
    <source>
        <dbReference type="RuleBase" id="RU000688"/>
    </source>
</evidence>
<dbReference type="Proteomes" id="UP001195483">
    <property type="component" value="Unassembled WGS sequence"/>
</dbReference>
<accession>A0AAE0VJW7</accession>
<dbReference type="PROSITE" id="PS50262">
    <property type="entry name" value="G_PROTEIN_RECEP_F1_2"/>
    <property type="match status" value="1"/>
</dbReference>
<evidence type="ECO:0000256" key="7">
    <source>
        <dbReference type="ARBA" id="ARBA00023170"/>
    </source>
</evidence>
<dbReference type="GO" id="GO:0005886">
    <property type="term" value="C:plasma membrane"/>
    <property type="evidence" value="ECO:0007669"/>
    <property type="project" value="UniProtKB-SubCell"/>
</dbReference>
<feature type="transmembrane region" description="Helical" evidence="11">
    <location>
        <begin position="100"/>
        <end position="119"/>
    </location>
</feature>
<dbReference type="PRINTS" id="PR00237">
    <property type="entry name" value="GPCRRHODOPSN"/>
</dbReference>
<dbReference type="InterPro" id="IPR000276">
    <property type="entry name" value="GPCR_Rhodpsn"/>
</dbReference>
<reference evidence="13" key="1">
    <citation type="journal article" date="2021" name="Genome Biol. Evol.">
        <title>A High-Quality Reference Genome for a Parasitic Bivalve with Doubly Uniparental Inheritance (Bivalvia: Unionida).</title>
        <authorList>
            <person name="Smith C.H."/>
        </authorList>
    </citation>
    <scope>NUCLEOTIDE SEQUENCE</scope>
    <source>
        <strain evidence="13">CHS0354</strain>
    </source>
</reference>
<reference evidence="13" key="3">
    <citation type="submission" date="2023-05" db="EMBL/GenBank/DDBJ databases">
        <authorList>
            <person name="Smith C.H."/>
        </authorList>
    </citation>
    <scope>NUCLEOTIDE SEQUENCE</scope>
    <source>
        <strain evidence="13">CHS0354</strain>
        <tissue evidence="13">Mantle</tissue>
    </source>
</reference>
<dbReference type="AlphaFoldDB" id="A0AAE0VJW7"/>
<comment type="similarity">
    <text evidence="9">Belongs to the G-protein coupled receptor 1 family.</text>
</comment>
<keyword evidence="4 11" id="KW-1133">Transmembrane helix</keyword>
<evidence type="ECO:0000256" key="1">
    <source>
        <dbReference type="ARBA" id="ARBA00004651"/>
    </source>
</evidence>
<comment type="caution">
    <text evidence="13">The sequence shown here is derived from an EMBL/GenBank/DDBJ whole genome shotgun (WGS) entry which is preliminary data.</text>
</comment>
<evidence type="ECO:0000256" key="11">
    <source>
        <dbReference type="SAM" id="Phobius"/>
    </source>
</evidence>
<feature type="region of interest" description="Disordered" evidence="10">
    <location>
        <begin position="246"/>
        <end position="269"/>
    </location>
</feature>
<dbReference type="EMBL" id="JAEAOA010001550">
    <property type="protein sequence ID" value="KAK3579557.1"/>
    <property type="molecule type" value="Genomic_DNA"/>
</dbReference>
<name>A0AAE0VJW7_9BIVA</name>
<evidence type="ECO:0000256" key="8">
    <source>
        <dbReference type="ARBA" id="ARBA00023224"/>
    </source>
</evidence>
<feature type="transmembrane region" description="Helical" evidence="11">
    <location>
        <begin position="59"/>
        <end position="80"/>
    </location>
</feature>